<evidence type="ECO:0000313" key="3">
    <source>
        <dbReference type="EMBL" id="MFC7750779.1"/>
    </source>
</evidence>
<protein>
    <submittedName>
        <fullName evidence="3">Prepilin peptidase</fullName>
    </submittedName>
</protein>
<dbReference type="EMBL" id="JBHTGQ010000028">
    <property type="protein sequence ID" value="MFC7750779.1"/>
    <property type="molecule type" value="Genomic_DNA"/>
</dbReference>
<proteinExistence type="predicted"/>
<feature type="transmembrane region" description="Helical" evidence="1">
    <location>
        <begin position="63"/>
        <end position="82"/>
    </location>
</feature>
<feature type="transmembrane region" description="Helical" evidence="1">
    <location>
        <begin position="94"/>
        <end position="124"/>
    </location>
</feature>
<evidence type="ECO:0000256" key="1">
    <source>
        <dbReference type="SAM" id="Phobius"/>
    </source>
</evidence>
<dbReference type="Proteomes" id="UP001596528">
    <property type="component" value="Unassembled WGS sequence"/>
</dbReference>
<accession>A0ABW2V3R9</accession>
<dbReference type="Pfam" id="PF01478">
    <property type="entry name" value="Peptidase_A24"/>
    <property type="match status" value="1"/>
</dbReference>
<keyword evidence="1" id="KW-0812">Transmembrane</keyword>
<keyword evidence="1" id="KW-1133">Transmembrane helix</keyword>
<organism evidence="3 4">
    <name type="scientific">Paenibacillus thermoaerophilus</name>
    <dbReference type="NCBI Taxonomy" id="1215385"/>
    <lineage>
        <taxon>Bacteria</taxon>
        <taxon>Bacillati</taxon>
        <taxon>Bacillota</taxon>
        <taxon>Bacilli</taxon>
        <taxon>Bacillales</taxon>
        <taxon>Paenibacillaceae</taxon>
        <taxon>Paenibacillus</taxon>
    </lineage>
</organism>
<gene>
    <name evidence="3" type="ORF">ACFQWB_12700</name>
</gene>
<evidence type="ECO:0000313" key="4">
    <source>
        <dbReference type="Proteomes" id="UP001596528"/>
    </source>
</evidence>
<sequence>MPFRQFLIDGFAVHGLSAALLVAFAGAALWTDARTWRIPNKLNAAAAAAGLGVHTVLDGWRGTLFSLAGLAIGLAATLVLYACRAVGAGDVKCFAAIGALGGWQLSVNALIYAIVIGGLIGIAIVVSRRMFSALAVRLRTALISTLLLRVWPVHGAEAASKLTRFPFMYAVFPAVLASLWIPLG</sequence>
<feature type="transmembrane region" description="Helical" evidence="1">
    <location>
        <begin position="6"/>
        <end position="30"/>
    </location>
</feature>
<name>A0ABW2V3R9_9BACL</name>
<feature type="transmembrane region" description="Helical" evidence="1">
    <location>
        <begin position="162"/>
        <end position="181"/>
    </location>
</feature>
<keyword evidence="4" id="KW-1185">Reference proteome</keyword>
<evidence type="ECO:0000259" key="2">
    <source>
        <dbReference type="Pfam" id="PF01478"/>
    </source>
</evidence>
<feature type="domain" description="Prepilin type IV endopeptidase peptidase" evidence="2">
    <location>
        <begin position="20"/>
        <end position="122"/>
    </location>
</feature>
<dbReference type="InterPro" id="IPR000045">
    <property type="entry name" value="Prepilin_IV_endopep_pep"/>
</dbReference>
<comment type="caution">
    <text evidence="3">The sequence shown here is derived from an EMBL/GenBank/DDBJ whole genome shotgun (WGS) entry which is preliminary data.</text>
</comment>
<keyword evidence="1" id="KW-0472">Membrane</keyword>
<dbReference type="RefSeq" id="WP_138789137.1">
    <property type="nucleotide sequence ID" value="NZ_JBHTGQ010000028.1"/>
</dbReference>
<dbReference type="Gene3D" id="1.20.120.1220">
    <property type="match status" value="1"/>
</dbReference>
<reference evidence="4" key="1">
    <citation type="journal article" date="2019" name="Int. J. Syst. Evol. Microbiol.">
        <title>The Global Catalogue of Microorganisms (GCM) 10K type strain sequencing project: providing services to taxonomists for standard genome sequencing and annotation.</title>
        <authorList>
            <consortium name="The Broad Institute Genomics Platform"/>
            <consortium name="The Broad Institute Genome Sequencing Center for Infectious Disease"/>
            <person name="Wu L."/>
            <person name="Ma J."/>
        </authorList>
    </citation>
    <scope>NUCLEOTIDE SEQUENCE [LARGE SCALE GENOMIC DNA]</scope>
    <source>
        <strain evidence="4">JCM 18657</strain>
    </source>
</reference>